<comment type="caution">
    <text evidence="1">The sequence shown here is derived from an EMBL/GenBank/DDBJ whole genome shotgun (WGS) entry which is preliminary data.</text>
</comment>
<dbReference type="AlphaFoldDB" id="A0A9N8QCT5"/>
<dbReference type="Proteomes" id="UP000836404">
    <property type="component" value="Unassembled WGS sequence"/>
</dbReference>
<accession>A0A9N8QCT5</accession>
<dbReference type="PROSITE" id="PS51257">
    <property type="entry name" value="PROKAR_LIPOPROTEIN"/>
    <property type="match status" value="1"/>
</dbReference>
<reference evidence="1 2" key="1">
    <citation type="submission" date="2020-10" db="EMBL/GenBank/DDBJ databases">
        <authorList>
            <person name="Sedaghatjoo S."/>
        </authorList>
    </citation>
    <scope>NUCLEOTIDE SEQUENCE [LARGE SCALE GENOMIC DNA]</scope>
    <source>
        <strain evidence="1 2">LLFL</strain>
    </source>
</reference>
<name>A0A9N8QCT5_9BASI</name>
<evidence type="ECO:0000313" key="1">
    <source>
        <dbReference type="EMBL" id="CAD6928187.1"/>
    </source>
</evidence>
<organism evidence="1 2">
    <name type="scientific">Tilletia laevis</name>
    <dbReference type="NCBI Taxonomy" id="157183"/>
    <lineage>
        <taxon>Eukaryota</taxon>
        <taxon>Fungi</taxon>
        <taxon>Dikarya</taxon>
        <taxon>Basidiomycota</taxon>
        <taxon>Ustilaginomycotina</taxon>
        <taxon>Exobasidiomycetes</taxon>
        <taxon>Tilletiales</taxon>
        <taxon>Tilletiaceae</taxon>
        <taxon>Tilletia</taxon>
    </lineage>
</organism>
<sequence length="170" mass="18205">MRPSAGHPAVPPPISPASIGCRRPVSSQPCFLVCSAGATVARSVMQEADRCLSEPDVCSRSSTHKTFGQELQGQARQVERRVMLGSPKNVEKFIQGPGNFVRQLSRTSLPSSSTTLVDRLSFALVRFQMLQAFRDGPVKIMSDALGGGGGIKGSKDLVFPNLPQIKPSNL</sequence>
<gene>
    <name evidence="1" type="ORF">JKILLFL_G1229</name>
</gene>
<keyword evidence="2" id="KW-1185">Reference proteome</keyword>
<evidence type="ECO:0000313" key="2">
    <source>
        <dbReference type="Proteomes" id="UP000836404"/>
    </source>
</evidence>
<proteinExistence type="predicted"/>
<dbReference type="EMBL" id="CAJHJF010002617">
    <property type="protein sequence ID" value="CAD6928187.1"/>
    <property type="molecule type" value="Genomic_DNA"/>
</dbReference>
<protein>
    <submittedName>
        <fullName evidence="1">Uncharacterized protein</fullName>
    </submittedName>
</protein>